<keyword evidence="4" id="KW-1185">Reference proteome</keyword>
<evidence type="ECO:0008006" key="5">
    <source>
        <dbReference type="Google" id="ProtNLM"/>
    </source>
</evidence>
<feature type="region of interest" description="Disordered" evidence="1">
    <location>
        <begin position="68"/>
        <end position="99"/>
    </location>
</feature>
<organism evidence="3 4">
    <name type="scientific">Catonella massiliensis</name>
    <dbReference type="NCBI Taxonomy" id="2799636"/>
    <lineage>
        <taxon>Bacteria</taxon>
        <taxon>Bacillati</taxon>
        <taxon>Bacillota</taxon>
        <taxon>Clostridia</taxon>
        <taxon>Lachnospirales</taxon>
        <taxon>Lachnospiraceae</taxon>
        <taxon>Catonella</taxon>
    </lineage>
</organism>
<evidence type="ECO:0000313" key="4">
    <source>
        <dbReference type="Proteomes" id="UP000604730"/>
    </source>
</evidence>
<reference evidence="3 4" key="1">
    <citation type="submission" date="2021-01" db="EMBL/GenBank/DDBJ databases">
        <title>Isolation and description of Catonella massiliensis sp. nov., a novel Catonella species, isolated from a stable periodontitis subject.</title>
        <authorList>
            <person name="Antezack A."/>
            <person name="Boxberger M."/>
            <person name="La Scola B."/>
            <person name="Monnet-Corti V."/>
        </authorList>
    </citation>
    <scope>NUCLEOTIDE SEQUENCE [LARGE SCALE GENOMIC DNA]</scope>
    <source>
        <strain evidence="3 4">Marseille-Q4567</strain>
    </source>
</reference>
<keyword evidence="2" id="KW-0812">Transmembrane</keyword>
<dbReference type="Proteomes" id="UP000604730">
    <property type="component" value="Unassembled WGS sequence"/>
</dbReference>
<evidence type="ECO:0000256" key="2">
    <source>
        <dbReference type="SAM" id="Phobius"/>
    </source>
</evidence>
<sequence>MKYRYLPATIMLSAGAITIFICIYNRYETLRSLEILLAVLIIFLIIGSLTKKALIKIINMENDKTANANANANAKEQAETEENKEEEKADNEDEGNQAN</sequence>
<keyword evidence="2" id="KW-1133">Transmembrane helix</keyword>
<evidence type="ECO:0000313" key="3">
    <source>
        <dbReference type="EMBL" id="MBK5897471.1"/>
    </source>
</evidence>
<feature type="transmembrane region" description="Helical" evidence="2">
    <location>
        <begin position="5"/>
        <end position="27"/>
    </location>
</feature>
<protein>
    <recommendedName>
        <fullName evidence="5">Lipoprotein</fullName>
    </recommendedName>
</protein>
<feature type="compositionally biased region" description="Acidic residues" evidence="1">
    <location>
        <begin position="79"/>
        <end position="99"/>
    </location>
</feature>
<accession>A0ABS1J018</accession>
<dbReference type="EMBL" id="JAEPRJ010000001">
    <property type="protein sequence ID" value="MBK5897471.1"/>
    <property type="molecule type" value="Genomic_DNA"/>
</dbReference>
<keyword evidence="2" id="KW-0472">Membrane</keyword>
<name>A0ABS1J018_9FIRM</name>
<gene>
    <name evidence="3" type="ORF">JJN12_06730</name>
</gene>
<comment type="caution">
    <text evidence="3">The sequence shown here is derived from an EMBL/GenBank/DDBJ whole genome shotgun (WGS) entry which is preliminary data.</text>
</comment>
<evidence type="ECO:0000256" key="1">
    <source>
        <dbReference type="SAM" id="MobiDB-lite"/>
    </source>
</evidence>
<feature type="transmembrane region" description="Helical" evidence="2">
    <location>
        <begin position="33"/>
        <end position="50"/>
    </location>
</feature>
<dbReference type="RefSeq" id="WP_208428950.1">
    <property type="nucleotide sequence ID" value="NZ_JAEPRJ010000001.1"/>
</dbReference>
<proteinExistence type="predicted"/>